<dbReference type="PROSITE" id="PS51257">
    <property type="entry name" value="PROKAR_LIPOPROTEIN"/>
    <property type="match status" value="1"/>
</dbReference>
<organism evidence="1 2">
    <name type="scientific">Pseudomonas duriflava</name>
    <dbReference type="NCBI Taxonomy" id="459528"/>
    <lineage>
        <taxon>Bacteria</taxon>
        <taxon>Pseudomonadati</taxon>
        <taxon>Pseudomonadota</taxon>
        <taxon>Gammaproteobacteria</taxon>
        <taxon>Pseudomonadales</taxon>
        <taxon>Pseudomonadaceae</taxon>
        <taxon>Pseudomonas</taxon>
    </lineage>
</organism>
<protein>
    <recommendedName>
        <fullName evidence="3">Lipoprotein</fullName>
    </recommendedName>
</protein>
<dbReference type="AlphaFoldDB" id="A0A562QG51"/>
<dbReference type="OrthoDB" id="5955806at2"/>
<sequence length="109" mass="12333">MRSVLIVCSMALLAACAGERQETYPPQQVEVQRYMSEKQLTGAMGAPDRLQQDGTLKVLQYKNRLISNWSSDRSDYSFIFDQGRLVEYTPGRVQLSTVDGVRKISVEPM</sequence>
<reference evidence="1 2" key="1">
    <citation type="journal article" date="2015" name="Stand. Genomic Sci.">
        <title>Genomic Encyclopedia of Bacterial and Archaeal Type Strains, Phase III: the genomes of soil and plant-associated and newly described type strains.</title>
        <authorList>
            <person name="Whitman W.B."/>
            <person name="Woyke T."/>
            <person name="Klenk H.P."/>
            <person name="Zhou Y."/>
            <person name="Lilburn T.G."/>
            <person name="Beck B.J."/>
            <person name="De Vos P."/>
            <person name="Vandamme P."/>
            <person name="Eisen J.A."/>
            <person name="Garrity G."/>
            <person name="Hugenholtz P."/>
            <person name="Kyrpides N.C."/>
        </authorList>
    </citation>
    <scope>NUCLEOTIDE SEQUENCE [LARGE SCALE GENOMIC DNA]</scope>
    <source>
        <strain evidence="1 2">CGMCC 1.6858</strain>
    </source>
</reference>
<name>A0A562QG51_9PSED</name>
<evidence type="ECO:0000313" key="1">
    <source>
        <dbReference type="EMBL" id="TWI55732.1"/>
    </source>
</evidence>
<dbReference type="RefSeq" id="WP_145140646.1">
    <property type="nucleotide sequence ID" value="NZ_VLKY01000004.1"/>
</dbReference>
<keyword evidence="2" id="KW-1185">Reference proteome</keyword>
<comment type="caution">
    <text evidence="1">The sequence shown here is derived from an EMBL/GenBank/DDBJ whole genome shotgun (WGS) entry which is preliminary data.</text>
</comment>
<evidence type="ECO:0000313" key="2">
    <source>
        <dbReference type="Proteomes" id="UP000316905"/>
    </source>
</evidence>
<evidence type="ECO:0008006" key="3">
    <source>
        <dbReference type="Google" id="ProtNLM"/>
    </source>
</evidence>
<accession>A0A562QG51</accession>
<gene>
    <name evidence="1" type="ORF">IQ22_01665</name>
</gene>
<dbReference type="Proteomes" id="UP000316905">
    <property type="component" value="Unassembled WGS sequence"/>
</dbReference>
<dbReference type="EMBL" id="VLKY01000004">
    <property type="protein sequence ID" value="TWI55732.1"/>
    <property type="molecule type" value="Genomic_DNA"/>
</dbReference>
<proteinExistence type="predicted"/>